<keyword evidence="2" id="KW-1185">Reference proteome</keyword>
<proteinExistence type="predicted"/>
<name>A0A8X6WBA6_TRICX</name>
<reference evidence="1" key="1">
    <citation type="submission" date="2020-08" db="EMBL/GenBank/DDBJ databases">
        <title>Multicomponent nature underlies the extraordinary mechanical properties of spider dragline silk.</title>
        <authorList>
            <person name="Kono N."/>
            <person name="Nakamura H."/>
            <person name="Mori M."/>
            <person name="Yoshida Y."/>
            <person name="Ohtoshi R."/>
            <person name="Malay A.D."/>
            <person name="Moran D.A.P."/>
            <person name="Tomita M."/>
            <person name="Numata K."/>
            <person name="Arakawa K."/>
        </authorList>
    </citation>
    <scope>NUCLEOTIDE SEQUENCE</scope>
</reference>
<accession>A0A8X6WBA6</accession>
<comment type="caution">
    <text evidence="1">The sequence shown here is derived from an EMBL/GenBank/DDBJ whole genome shotgun (WGS) entry which is preliminary data.</text>
</comment>
<dbReference type="EMBL" id="BMAU01021396">
    <property type="protein sequence ID" value="GFY31101.1"/>
    <property type="molecule type" value="Genomic_DNA"/>
</dbReference>
<evidence type="ECO:0000313" key="2">
    <source>
        <dbReference type="Proteomes" id="UP000887159"/>
    </source>
</evidence>
<dbReference type="Proteomes" id="UP000887159">
    <property type="component" value="Unassembled WGS sequence"/>
</dbReference>
<sequence>MVSGLDLVTRQHQQRVRDHDQSSLLETDLVILNLVQMTRRQMSLYLPFQTTILRPVDTFESSKDLTYRGPLDTAGLLSDWA</sequence>
<dbReference type="AlphaFoldDB" id="A0A8X6WBA6"/>
<gene>
    <name evidence="1" type="ORF">TNCV_4360081</name>
</gene>
<evidence type="ECO:0000313" key="1">
    <source>
        <dbReference type="EMBL" id="GFY31101.1"/>
    </source>
</evidence>
<organism evidence="1 2">
    <name type="scientific">Trichonephila clavipes</name>
    <name type="common">Golden silk orbweaver</name>
    <name type="synonym">Nephila clavipes</name>
    <dbReference type="NCBI Taxonomy" id="2585209"/>
    <lineage>
        <taxon>Eukaryota</taxon>
        <taxon>Metazoa</taxon>
        <taxon>Ecdysozoa</taxon>
        <taxon>Arthropoda</taxon>
        <taxon>Chelicerata</taxon>
        <taxon>Arachnida</taxon>
        <taxon>Araneae</taxon>
        <taxon>Araneomorphae</taxon>
        <taxon>Entelegynae</taxon>
        <taxon>Araneoidea</taxon>
        <taxon>Nephilidae</taxon>
        <taxon>Trichonephila</taxon>
    </lineage>
</organism>
<protein>
    <submittedName>
        <fullName evidence="1">Uncharacterized protein</fullName>
    </submittedName>
</protein>